<comment type="similarity">
    <text evidence="4">Belongs to the cyclic nucleotide phosphodiesterase class-III family.</text>
</comment>
<dbReference type="GO" id="GO:0016787">
    <property type="term" value="F:hydrolase activity"/>
    <property type="evidence" value="ECO:0007669"/>
    <property type="project" value="UniProtKB-KW"/>
</dbReference>
<dbReference type="InterPro" id="IPR050884">
    <property type="entry name" value="CNP_phosphodiesterase-III"/>
</dbReference>
<evidence type="ECO:0000256" key="2">
    <source>
        <dbReference type="ARBA" id="ARBA00022801"/>
    </source>
</evidence>
<keyword evidence="3" id="KW-0408">Iron</keyword>
<dbReference type="Proteomes" id="UP000052982">
    <property type="component" value="Unassembled WGS sequence"/>
</dbReference>
<evidence type="ECO:0000259" key="5">
    <source>
        <dbReference type="Pfam" id="PF00149"/>
    </source>
</evidence>
<dbReference type="STRING" id="1943.AQJ64_26630"/>
<evidence type="ECO:0000313" key="6">
    <source>
        <dbReference type="EMBL" id="KUN80167.1"/>
    </source>
</evidence>
<protein>
    <submittedName>
        <fullName evidence="6">Metallophosphoesterase</fullName>
    </submittedName>
</protein>
<dbReference type="Pfam" id="PF00149">
    <property type="entry name" value="Metallophos"/>
    <property type="match status" value="1"/>
</dbReference>
<dbReference type="GO" id="GO:0046872">
    <property type="term" value="F:metal ion binding"/>
    <property type="evidence" value="ECO:0007669"/>
    <property type="project" value="UniProtKB-KW"/>
</dbReference>
<dbReference type="OrthoDB" id="5241795at2"/>
<accession>A0A101SU20</accession>
<name>A0A101SU20_9ACTN</name>
<feature type="domain" description="Calcineurin-like phosphoesterase" evidence="5">
    <location>
        <begin position="1"/>
        <end position="202"/>
    </location>
</feature>
<organism evidence="6 7">
    <name type="scientific">Streptomyces griseoruber</name>
    <dbReference type="NCBI Taxonomy" id="1943"/>
    <lineage>
        <taxon>Bacteria</taxon>
        <taxon>Bacillati</taxon>
        <taxon>Actinomycetota</taxon>
        <taxon>Actinomycetes</taxon>
        <taxon>Kitasatosporales</taxon>
        <taxon>Streptomycetaceae</taxon>
        <taxon>Streptomyces</taxon>
    </lineage>
</organism>
<evidence type="ECO:0000256" key="3">
    <source>
        <dbReference type="ARBA" id="ARBA00023004"/>
    </source>
</evidence>
<evidence type="ECO:0000256" key="1">
    <source>
        <dbReference type="ARBA" id="ARBA00022723"/>
    </source>
</evidence>
<gene>
    <name evidence="6" type="ORF">AQJ64_26630</name>
</gene>
<sequence length="284" mass="30314">MRILHLSDTHIQGVDGPDRRGVDPTASLRLMLAELRHQRDVDAVVVTGDLADDGSVAAYAIVRELVGDFARSLGAPVFYTTGNHDERSAFTKVLGVGHPAAVRAFPGAERAAVSSVGGWRLVTLDSLVPGEVYGRVGAAQLEWLREVLAVPAGCGTVLAFHHPPVGLAVSATQQVFGLRDPGELAAVIRGSDVRVLLTGHYHLQLCGFLAAVPVWVTPGVVNRIDLTTAPGTERAVRGASASLVELGGQDGPMFHTFHARDPRAHETVYELDEERTREIIARHG</sequence>
<keyword evidence="2" id="KW-0378">Hydrolase</keyword>
<dbReference type="EMBL" id="LMWW01000045">
    <property type="protein sequence ID" value="KUN80167.1"/>
    <property type="molecule type" value="Genomic_DNA"/>
</dbReference>
<proteinExistence type="inferred from homology"/>
<comment type="caution">
    <text evidence="6">The sequence shown here is derived from an EMBL/GenBank/DDBJ whole genome shotgun (WGS) entry which is preliminary data.</text>
</comment>
<evidence type="ECO:0000313" key="7">
    <source>
        <dbReference type="Proteomes" id="UP000052982"/>
    </source>
</evidence>
<dbReference type="RefSeq" id="WP_055636810.1">
    <property type="nucleotide sequence ID" value="NZ_KQ948773.1"/>
</dbReference>
<dbReference type="InterPro" id="IPR004843">
    <property type="entry name" value="Calcineurin-like_PHP"/>
</dbReference>
<dbReference type="PANTHER" id="PTHR42988:SF2">
    <property type="entry name" value="CYCLIC NUCLEOTIDE PHOSPHODIESTERASE CBUA0032-RELATED"/>
    <property type="match status" value="1"/>
</dbReference>
<dbReference type="SUPFAM" id="SSF56300">
    <property type="entry name" value="Metallo-dependent phosphatases"/>
    <property type="match status" value="1"/>
</dbReference>
<dbReference type="Gene3D" id="3.60.21.10">
    <property type="match status" value="1"/>
</dbReference>
<keyword evidence="1" id="KW-0479">Metal-binding</keyword>
<keyword evidence="7" id="KW-1185">Reference proteome</keyword>
<dbReference type="AlphaFoldDB" id="A0A101SU20"/>
<reference evidence="6 7" key="1">
    <citation type="submission" date="2015-10" db="EMBL/GenBank/DDBJ databases">
        <title>Draft genome sequence of Streptomyces griseoruber DSM 40281, type strain for the species Streptomyces griseoruber.</title>
        <authorList>
            <person name="Ruckert C."/>
            <person name="Winkler A."/>
            <person name="Kalinowski J."/>
            <person name="Kampfer P."/>
            <person name="Glaeser S."/>
        </authorList>
    </citation>
    <scope>NUCLEOTIDE SEQUENCE [LARGE SCALE GENOMIC DNA]</scope>
    <source>
        <strain evidence="6 7">DSM 40281</strain>
    </source>
</reference>
<evidence type="ECO:0000256" key="4">
    <source>
        <dbReference type="ARBA" id="ARBA00025742"/>
    </source>
</evidence>
<dbReference type="InterPro" id="IPR029052">
    <property type="entry name" value="Metallo-depent_PP-like"/>
</dbReference>
<dbReference type="PANTHER" id="PTHR42988">
    <property type="entry name" value="PHOSPHOHYDROLASE"/>
    <property type="match status" value="1"/>
</dbReference>